<name>A0A4Y2LTN8_ARAVE</name>
<organism evidence="1 2">
    <name type="scientific">Araneus ventricosus</name>
    <name type="common">Orbweaver spider</name>
    <name type="synonym">Epeira ventricosa</name>
    <dbReference type="NCBI Taxonomy" id="182803"/>
    <lineage>
        <taxon>Eukaryota</taxon>
        <taxon>Metazoa</taxon>
        <taxon>Ecdysozoa</taxon>
        <taxon>Arthropoda</taxon>
        <taxon>Chelicerata</taxon>
        <taxon>Arachnida</taxon>
        <taxon>Araneae</taxon>
        <taxon>Araneomorphae</taxon>
        <taxon>Entelegynae</taxon>
        <taxon>Araneoidea</taxon>
        <taxon>Araneidae</taxon>
        <taxon>Araneus</taxon>
    </lineage>
</organism>
<reference evidence="1 2" key="1">
    <citation type="journal article" date="2019" name="Sci. Rep.">
        <title>Orb-weaving spider Araneus ventricosus genome elucidates the spidroin gene catalogue.</title>
        <authorList>
            <person name="Kono N."/>
            <person name="Nakamura H."/>
            <person name="Ohtoshi R."/>
            <person name="Moran D.A.P."/>
            <person name="Shinohara A."/>
            <person name="Yoshida Y."/>
            <person name="Fujiwara M."/>
            <person name="Mori M."/>
            <person name="Tomita M."/>
            <person name="Arakawa K."/>
        </authorList>
    </citation>
    <scope>NUCLEOTIDE SEQUENCE [LARGE SCALE GENOMIC DNA]</scope>
</reference>
<dbReference type="Proteomes" id="UP000499080">
    <property type="component" value="Unassembled WGS sequence"/>
</dbReference>
<gene>
    <name evidence="1" type="ORF">AVEN_61829_1</name>
</gene>
<keyword evidence="2" id="KW-1185">Reference proteome</keyword>
<evidence type="ECO:0000313" key="2">
    <source>
        <dbReference type="Proteomes" id="UP000499080"/>
    </source>
</evidence>
<protein>
    <submittedName>
        <fullName evidence="1">Uncharacterized protein</fullName>
    </submittedName>
</protein>
<evidence type="ECO:0000313" key="1">
    <source>
        <dbReference type="EMBL" id="GBN17413.1"/>
    </source>
</evidence>
<dbReference type="OrthoDB" id="6628767at2759"/>
<proteinExistence type="predicted"/>
<dbReference type="AlphaFoldDB" id="A0A4Y2LTN8"/>
<sequence>MNVSVAILLQPIKFRTNSVATSATSTALPNLVSTITKRCTVGRTLNQTDSDEKYFTTTEEHRVEVLDRKFTIGDVTRKLRNADNTSPGPDRIIY</sequence>
<dbReference type="EMBL" id="BGPR01006252">
    <property type="protein sequence ID" value="GBN17413.1"/>
    <property type="molecule type" value="Genomic_DNA"/>
</dbReference>
<comment type="caution">
    <text evidence="1">The sequence shown here is derived from an EMBL/GenBank/DDBJ whole genome shotgun (WGS) entry which is preliminary data.</text>
</comment>
<accession>A0A4Y2LTN8</accession>